<sequence>MNDNWIASWQHARNHEGVTRGMQALLALACVLALGWRAGWQDELMPVVLGVMACAFTETDDAWRGRLKTLLLALACFGLMMTAVWLTLPWPALLAAVLALSAFTLTMLGALGERYRALAFGSLVLFIYSALSAESHRAQALELAPYLLGGAVWYGLVSLLWAAAWPKPTVRYRLSQLYALLGEYLRLKARLLEPVQGVDRQRRRLELALHNGRVVDALNAAKESLFSRIAGGEPPPWLSEAMHQYLAAQDIHERTSSSHESYTLLADAFARSDALYRCQLVLSVLGEQALKFAQAIRERTPPRHEGQTARAIEDMQAAIAYLETAAASRPAARPLQALHALGDNLTGLAKVFASALRGGAAPDLSLVDHQVHSLGEAWARIRTQLTLNSALMRHALRLSLVLLLAFGVMQATQDPHGYWIVLTVVFASQPQYAATLSRVGQRALGTVVGLMVGWVLIRLFPGPLLQAVCMVLAGALFIGKRMSDIRVATGAMTTLVLLSFHQMGMSQGVIPARLLDTAIGSVIAGLGAWLILPNWQARHWPRLAAQTLRAQAGYLQAILEQYQAGKQDHLAYRKARRNAHNAEAALSNAYAAMRKEPEGKRLDMTASARFLVLTHMLQNYLSALGAHRGELEAGALDEASRQAAQALQQGLEGLARQLESGQLEAAAAGVTPATPAEADIEMPARGPVGSLLQAQLQLASGLLPQLERQAPRLCRAR</sequence>
<feature type="transmembrane region" description="Helical" evidence="7">
    <location>
        <begin position="92"/>
        <end position="108"/>
    </location>
</feature>
<dbReference type="InterPro" id="IPR032692">
    <property type="entry name" value="YccS_N"/>
</dbReference>
<keyword evidence="3 7" id="KW-0812">Transmembrane</keyword>
<dbReference type="EMBL" id="PVLQ01000013">
    <property type="protein sequence ID" value="PRD66330.1"/>
    <property type="molecule type" value="Genomic_DNA"/>
</dbReference>
<evidence type="ECO:0000256" key="4">
    <source>
        <dbReference type="ARBA" id="ARBA00022989"/>
    </source>
</evidence>
<evidence type="ECO:0000256" key="7">
    <source>
        <dbReference type="SAM" id="Phobius"/>
    </source>
</evidence>
<name>A0A2S9K797_9BURK</name>
<feature type="transmembrane region" description="Helical" evidence="7">
    <location>
        <begin position="390"/>
        <end position="410"/>
    </location>
</feature>
<dbReference type="InterPro" id="IPR049453">
    <property type="entry name" value="Memb_transporter_dom"/>
</dbReference>
<feature type="transmembrane region" description="Helical" evidence="7">
    <location>
        <begin position="70"/>
        <end position="86"/>
    </location>
</feature>
<dbReference type="Pfam" id="PF13515">
    <property type="entry name" value="FUSC_2"/>
    <property type="match status" value="1"/>
</dbReference>
<feature type="domain" description="Integral membrane bound transporter" evidence="9">
    <location>
        <begin position="404"/>
        <end position="524"/>
    </location>
</feature>
<dbReference type="Pfam" id="PF12805">
    <property type="entry name" value="FUSC-like"/>
    <property type="match status" value="1"/>
</dbReference>
<keyword evidence="2" id="KW-1003">Cell membrane</keyword>
<feature type="transmembrane region" description="Helical" evidence="7">
    <location>
        <begin position="510"/>
        <end position="532"/>
    </location>
</feature>
<evidence type="ECO:0000256" key="2">
    <source>
        <dbReference type="ARBA" id="ARBA00022475"/>
    </source>
</evidence>
<dbReference type="InterPro" id="IPR010020">
    <property type="entry name" value="Integral_membrane_YCCS_YHJK"/>
</dbReference>
<keyword evidence="5 7" id="KW-0472">Membrane</keyword>
<feature type="transmembrane region" description="Helical" evidence="7">
    <location>
        <begin position="115"/>
        <end position="131"/>
    </location>
</feature>
<feature type="domain" description="Integral membrane protein YccS N-terminal" evidence="8">
    <location>
        <begin position="70"/>
        <end position="348"/>
    </location>
</feature>
<comment type="caution">
    <text evidence="10">The sequence shown here is derived from an EMBL/GenBank/DDBJ whole genome shotgun (WGS) entry which is preliminary data.</text>
</comment>
<keyword evidence="4 7" id="KW-1133">Transmembrane helix</keyword>
<dbReference type="PANTHER" id="PTHR30509">
    <property type="entry name" value="P-HYDROXYBENZOIC ACID EFFLUX PUMP SUBUNIT-RELATED"/>
    <property type="match status" value="1"/>
</dbReference>
<evidence type="ECO:0000313" key="11">
    <source>
        <dbReference type="Proteomes" id="UP000238589"/>
    </source>
</evidence>
<evidence type="ECO:0000256" key="1">
    <source>
        <dbReference type="ARBA" id="ARBA00004651"/>
    </source>
</evidence>
<reference evidence="10 11" key="1">
    <citation type="submission" date="2018-03" db="EMBL/GenBank/DDBJ databases">
        <title>Comparative genomics illustrates the genes involved in a hyperalkaliphilic mechanisms of Serpentinomonas isolated from highly-alkaline calcium-rich serpentinized springs.</title>
        <authorList>
            <person name="Suzuki S."/>
            <person name="Ishii S."/>
            <person name="Walworth N."/>
            <person name="Bird L."/>
            <person name="Kuenen J.G."/>
            <person name="Nealson K.H."/>
        </authorList>
    </citation>
    <scope>NUCLEOTIDE SEQUENCE [LARGE SCALE GENOMIC DNA]</scope>
    <source>
        <strain evidence="10 11">P1</strain>
    </source>
</reference>
<dbReference type="OrthoDB" id="8670769at2"/>
<protein>
    <submittedName>
        <fullName evidence="10">TIGR01666 family membrane protein</fullName>
    </submittedName>
</protein>
<gene>
    <name evidence="10" type="primary">yccS</name>
    <name evidence="10" type="ORF">C6P64_04965</name>
</gene>
<evidence type="ECO:0000256" key="6">
    <source>
        <dbReference type="ARBA" id="ARBA00043993"/>
    </source>
</evidence>
<evidence type="ECO:0000259" key="9">
    <source>
        <dbReference type="Pfam" id="PF13515"/>
    </source>
</evidence>
<evidence type="ECO:0000256" key="3">
    <source>
        <dbReference type="ARBA" id="ARBA00022692"/>
    </source>
</evidence>
<evidence type="ECO:0000256" key="5">
    <source>
        <dbReference type="ARBA" id="ARBA00023136"/>
    </source>
</evidence>
<comment type="similarity">
    <text evidence="6">Belongs to the YccS/YhfK family.</text>
</comment>
<organism evidence="10 11">
    <name type="scientific">Malikia granosa</name>
    <dbReference type="NCBI Taxonomy" id="263067"/>
    <lineage>
        <taxon>Bacteria</taxon>
        <taxon>Pseudomonadati</taxon>
        <taxon>Pseudomonadota</taxon>
        <taxon>Betaproteobacteria</taxon>
        <taxon>Burkholderiales</taxon>
        <taxon>Comamonadaceae</taxon>
        <taxon>Malikia</taxon>
    </lineage>
</organism>
<dbReference type="InterPro" id="IPR010019">
    <property type="entry name" value="Integral_membrane_YccS"/>
</dbReference>
<dbReference type="Proteomes" id="UP000238589">
    <property type="component" value="Unassembled WGS sequence"/>
</dbReference>
<evidence type="ECO:0000259" key="8">
    <source>
        <dbReference type="Pfam" id="PF12805"/>
    </source>
</evidence>
<dbReference type="AlphaFoldDB" id="A0A2S9K797"/>
<dbReference type="GO" id="GO:0005886">
    <property type="term" value="C:plasma membrane"/>
    <property type="evidence" value="ECO:0007669"/>
    <property type="project" value="UniProtKB-SubCell"/>
</dbReference>
<proteinExistence type="inferred from homology"/>
<feature type="transmembrane region" description="Helical" evidence="7">
    <location>
        <begin position="486"/>
        <end position="504"/>
    </location>
</feature>
<feature type="transmembrane region" description="Helical" evidence="7">
    <location>
        <begin position="143"/>
        <end position="165"/>
    </location>
</feature>
<feature type="transmembrane region" description="Helical" evidence="7">
    <location>
        <begin position="463"/>
        <end position="479"/>
    </location>
</feature>
<dbReference type="NCBIfam" id="TIGR01666">
    <property type="entry name" value="YCCS"/>
    <property type="match status" value="1"/>
</dbReference>
<dbReference type="NCBIfam" id="TIGR01667">
    <property type="entry name" value="YCCS_YHFK"/>
    <property type="match status" value="1"/>
</dbReference>
<accession>A0A2S9K797</accession>
<keyword evidence="11" id="KW-1185">Reference proteome</keyword>
<comment type="subcellular location">
    <subcellularLocation>
        <location evidence="1">Cell membrane</location>
        <topology evidence="1">Multi-pass membrane protein</topology>
    </subcellularLocation>
</comment>
<evidence type="ECO:0000313" key="10">
    <source>
        <dbReference type="EMBL" id="PRD66330.1"/>
    </source>
</evidence>
<dbReference type="PANTHER" id="PTHR30509:SF8">
    <property type="entry name" value="INNER MEMBRANE PROTEIN YCCS"/>
    <property type="match status" value="1"/>
</dbReference>